<evidence type="ECO:0000256" key="2">
    <source>
        <dbReference type="HAMAP-Rule" id="MF_00758"/>
    </source>
</evidence>
<dbReference type="AlphaFoldDB" id="A0A7K1FMG1"/>
<gene>
    <name evidence="3" type="ORF">GIS00_15290</name>
</gene>
<keyword evidence="4" id="KW-1185">Reference proteome</keyword>
<dbReference type="EMBL" id="WLYK01000005">
    <property type="protein sequence ID" value="MTD15306.1"/>
    <property type="molecule type" value="Genomic_DNA"/>
</dbReference>
<dbReference type="Pfam" id="PF02622">
    <property type="entry name" value="DUF179"/>
    <property type="match status" value="1"/>
</dbReference>
<comment type="caution">
    <text evidence="3">The sequence shown here is derived from an EMBL/GenBank/DDBJ whole genome shotgun (WGS) entry which is preliminary data.</text>
</comment>
<dbReference type="PANTHER" id="PTHR30327:SF1">
    <property type="entry name" value="UPF0301 PROTEIN YQGE"/>
    <property type="match status" value="1"/>
</dbReference>
<organism evidence="3 4">
    <name type="scientific">Nakamurella alba</name>
    <dbReference type="NCBI Taxonomy" id="2665158"/>
    <lineage>
        <taxon>Bacteria</taxon>
        <taxon>Bacillati</taxon>
        <taxon>Actinomycetota</taxon>
        <taxon>Actinomycetes</taxon>
        <taxon>Nakamurellales</taxon>
        <taxon>Nakamurellaceae</taxon>
        <taxon>Nakamurella</taxon>
    </lineage>
</organism>
<evidence type="ECO:0000313" key="4">
    <source>
        <dbReference type="Proteomes" id="UP000460221"/>
    </source>
</evidence>
<evidence type="ECO:0000313" key="3">
    <source>
        <dbReference type="EMBL" id="MTD15306.1"/>
    </source>
</evidence>
<dbReference type="HAMAP" id="MF_00758">
    <property type="entry name" value="UPF0301"/>
    <property type="match status" value="1"/>
</dbReference>
<evidence type="ECO:0000256" key="1">
    <source>
        <dbReference type="ARBA" id="ARBA00009600"/>
    </source>
</evidence>
<reference evidence="3 4" key="1">
    <citation type="submission" date="2019-11" db="EMBL/GenBank/DDBJ databases">
        <authorList>
            <person name="Jiang L.-Q."/>
        </authorList>
    </citation>
    <scope>NUCLEOTIDE SEQUENCE [LARGE SCALE GENOMIC DNA]</scope>
    <source>
        <strain evidence="3 4">YIM 132087</strain>
    </source>
</reference>
<dbReference type="PANTHER" id="PTHR30327">
    <property type="entry name" value="UNCHARACTERIZED PROTEIN YQGE"/>
    <property type="match status" value="1"/>
</dbReference>
<proteinExistence type="inferred from homology"/>
<dbReference type="Gene3D" id="3.40.1740.10">
    <property type="entry name" value="VC0467-like"/>
    <property type="match status" value="1"/>
</dbReference>
<accession>A0A7K1FMG1</accession>
<dbReference type="Proteomes" id="UP000460221">
    <property type="component" value="Unassembled WGS sequence"/>
</dbReference>
<comment type="similarity">
    <text evidence="1 2">Belongs to the UPF0301 (AlgH) family.</text>
</comment>
<dbReference type="NCBIfam" id="NF001272">
    <property type="entry name" value="PRK00228.2-4"/>
    <property type="match status" value="1"/>
</dbReference>
<dbReference type="InterPro" id="IPR003774">
    <property type="entry name" value="AlgH-like"/>
</dbReference>
<dbReference type="RefSeq" id="WP_154769344.1">
    <property type="nucleotide sequence ID" value="NZ_WLYK01000005.1"/>
</dbReference>
<dbReference type="SUPFAM" id="SSF143456">
    <property type="entry name" value="VC0467-like"/>
    <property type="match status" value="1"/>
</dbReference>
<sequence>MSGHGRVHRPEAGMLLVASPTLTDPHFRRTVVYLIAHNDEGSAGLVLNRRTETAVHNVLPTWTAKVSRPQALYAGGPVQTSGAMCLGVSKVGVDPSDVDGVVRVHGSVVLVDLDSDPEATGGALSGVRIFAGHAGWGEGQLDEEIAEGAWFVVPGRPADIVAGPRSDLWFEVLRRQGLPMAWHAYRPTDIRSN</sequence>
<name>A0A7K1FMG1_9ACTN</name>
<protein>
    <recommendedName>
        <fullName evidence="2">UPF0301 protein GIS00_15290</fullName>
    </recommendedName>
</protein>
<dbReference type="GO" id="GO:0005829">
    <property type="term" value="C:cytosol"/>
    <property type="evidence" value="ECO:0007669"/>
    <property type="project" value="TreeGrafter"/>
</dbReference>